<dbReference type="GeneID" id="125179170"/>
<proteinExistence type="predicted"/>
<evidence type="ECO:0000256" key="2">
    <source>
        <dbReference type="SAM" id="MobiDB-lite"/>
    </source>
</evidence>
<dbReference type="KEGG" id="hazt:125179170"/>
<feature type="compositionally biased region" description="Basic residues" evidence="2">
    <location>
        <begin position="139"/>
        <end position="149"/>
    </location>
</feature>
<evidence type="ECO:0000313" key="3">
    <source>
        <dbReference type="Proteomes" id="UP000694843"/>
    </source>
</evidence>
<dbReference type="RefSeq" id="XP_047740505.1">
    <property type="nucleotide sequence ID" value="XM_047884549.1"/>
</dbReference>
<keyword evidence="3" id="KW-1185">Reference proteome</keyword>
<evidence type="ECO:0000313" key="4">
    <source>
        <dbReference type="RefSeq" id="XP_047740505.1"/>
    </source>
</evidence>
<feature type="region of interest" description="Disordered" evidence="2">
    <location>
        <begin position="122"/>
        <end position="149"/>
    </location>
</feature>
<dbReference type="Proteomes" id="UP000694843">
    <property type="component" value="Unplaced"/>
</dbReference>
<name>A0A979FWQ0_HYAAZ</name>
<keyword evidence="1" id="KW-0175">Coiled coil</keyword>
<organism evidence="3 4">
    <name type="scientific">Hyalella azteca</name>
    <name type="common">Amphipod</name>
    <dbReference type="NCBI Taxonomy" id="294128"/>
    <lineage>
        <taxon>Eukaryota</taxon>
        <taxon>Metazoa</taxon>
        <taxon>Ecdysozoa</taxon>
        <taxon>Arthropoda</taxon>
        <taxon>Crustacea</taxon>
        <taxon>Multicrustacea</taxon>
        <taxon>Malacostraca</taxon>
        <taxon>Eumalacostraca</taxon>
        <taxon>Peracarida</taxon>
        <taxon>Amphipoda</taxon>
        <taxon>Senticaudata</taxon>
        <taxon>Talitrida</taxon>
        <taxon>Talitroidea</taxon>
        <taxon>Hyalellidae</taxon>
        <taxon>Hyalella</taxon>
    </lineage>
</organism>
<accession>A0A979FWQ0</accession>
<dbReference type="AlphaFoldDB" id="A0A979FWQ0"/>
<evidence type="ECO:0000256" key="1">
    <source>
        <dbReference type="SAM" id="Coils"/>
    </source>
</evidence>
<gene>
    <name evidence="4" type="primary">LOC125179170</name>
</gene>
<sequence length="221" mass="25430">MPLDRTSPPSGVADEDDALPPVSGEFDPPSGRLAAVTRKANEINEFMNKGIKDKDELEYQYRTYLDRVQTLQEACEQQTNLNEEENQKRIKWWNYNNAGIVNVRVDVEKYLAEMTGARLKLRTSKPYSKGGQSSPNRRGQPRIQRRSKVSSREEFLRRLYFLASSDSEETAAKLLQEVKHLVSEGGFNLAEFVTNSDRLLSLVNNEKSFRRKIEINSSWLR</sequence>
<feature type="coiled-coil region" evidence="1">
    <location>
        <begin position="54"/>
        <end position="88"/>
    </location>
</feature>
<protein>
    <submittedName>
        <fullName evidence="4">Uncharacterized protein LOC125179170</fullName>
    </submittedName>
</protein>
<reference evidence="4" key="1">
    <citation type="submission" date="2025-08" db="UniProtKB">
        <authorList>
            <consortium name="RefSeq"/>
        </authorList>
    </citation>
    <scope>IDENTIFICATION</scope>
    <source>
        <tissue evidence="4">Whole organism</tissue>
    </source>
</reference>
<feature type="region of interest" description="Disordered" evidence="2">
    <location>
        <begin position="1"/>
        <end position="32"/>
    </location>
</feature>